<evidence type="ECO:0000313" key="6">
    <source>
        <dbReference type="Proteomes" id="UP000031937"/>
    </source>
</evidence>
<comment type="caution">
    <text evidence="4">The sequence shown here is derived from an EMBL/GenBank/DDBJ whole genome shotgun (WGS) entry which is preliminary data.</text>
</comment>
<feature type="domain" description="Glycosyl transferase family 1" evidence="3">
    <location>
        <begin position="220"/>
        <end position="368"/>
    </location>
</feature>
<organism evidence="4 7">
    <name type="scientific">Sanguibacteroides justesenii</name>
    <dbReference type="NCBI Taxonomy" id="1547597"/>
    <lineage>
        <taxon>Bacteria</taxon>
        <taxon>Pseudomonadati</taxon>
        <taxon>Bacteroidota</taxon>
        <taxon>Bacteroidia</taxon>
        <taxon>Bacteroidales</taxon>
        <taxon>Porphyromonadaceae</taxon>
        <taxon>Sanguibacteroides</taxon>
    </lineage>
</organism>
<dbReference type="Pfam" id="PF00534">
    <property type="entry name" value="Glycos_transf_1"/>
    <property type="match status" value="1"/>
</dbReference>
<dbReference type="EMBL" id="JPIT01000018">
    <property type="protein sequence ID" value="KIO45380.1"/>
    <property type="molecule type" value="Genomic_DNA"/>
</dbReference>
<accession>A0A0C3MD96</accession>
<evidence type="ECO:0000256" key="1">
    <source>
        <dbReference type="ARBA" id="ARBA00022676"/>
    </source>
</evidence>
<dbReference type="EMBL" id="JPIU01000039">
    <property type="protein sequence ID" value="KIO44363.1"/>
    <property type="molecule type" value="Genomic_DNA"/>
</dbReference>
<keyword evidence="7" id="KW-1185">Reference proteome</keyword>
<evidence type="ECO:0000313" key="7">
    <source>
        <dbReference type="Proteomes" id="UP000031980"/>
    </source>
</evidence>
<keyword evidence="2" id="KW-0808">Transferase</keyword>
<evidence type="ECO:0000259" key="3">
    <source>
        <dbReference type="Pfam" id="PF00534"/>
    </source>
</evidence>
<dbReference type="SUPFAM" id="SSF53756">
    <property type="entry name" value="UDP-Glycosyltransferase/glycogen phosphorylase"/>
    <property type="match status" value="1"/>
</dbReference>
<gene>
    <name evidence="4" type="ORF">BA92_09165</name>
    <name evidence="5" type="ORF">IE90_08155</name>
</gene>
<dbReference type="InterPro" id="IPR001296">
    <property type="entry name" value="Glyco_trans_1"/>
</dbReference>
<dbReference type="AlphaFoldDB" id="A0A0C3MD96"/>
<evidence type="ECO:0000313" key="4">
    <source>
        <dbReference type="EMBL" id="KIO44363.1"/>
    </source>
</evidence>
<protein>
    <recommendedName>
        <fullName evidence="3">Glycosyl transferase family 1 domain-containing protein</fullName>
    </recommendedName>
</protein>
<reference evidence="4 7" key="1">
    <citation type="submission" date="2014-07" db="EMBL/GenBank/DDBJ databases">
        <title>Porphyromonadaceae bacterium OUH 308042 = ATCC BAA-2681 = DSM 28342 draft genome.</title>
        <authorList>
            <person name="Sydenham T.V."/>
            <person name="Hasman H."/>
            <person name="Justensen U.S."/>
        </authorList>
    </citation>
    <scope>NUCLEOTIDE SEQUENCE [LARGE SCALE GENOMIC DNA]</scope>
    <source>
        <strain evidence="4 7">OUH 308042</strain>
    </source>
</reference>
<dbReference type="Gene3D" id="3.40.50.2000">
    <property type="entry name" value="Glycogen Phosphorylase B"/>
    <property type="match status" value="2"/>
</dbReference>
<proteinExistence type="predicted"/>
<dbReference type="OrthoDB" id="7560678at2"/>
<reference evidence="5 6" key="2">
    <citation type="submission" date="2014-07" db="EMBL/GenBank/DDBJ databases">
        <title>Porphyromonadaceae bacterium OUH 334697 = ATCC BAA-2682 = DSM 28341 draft genome.</title>
        <authorList>
            <person name="Sydenham T.V."/>
            <person name="Hasman H."/>
            <person name="Justesen U.S."/>
        </authorList>
    </citation>
    <scope>NUCLEOTIDE SEQUENCE [LARGE SCALE GENOMIC DNA]</scope>
    <source>
        <strain evidence="5 6">OUH 334697</strain>
    </source>
</reference>
<evidence type="ECO:0000256" key="2">
    <source>
        <dbReference type="ARBA" id="ARBA00022679"/>
    </source>
</evidence>
<name>A0A0C3MD96_9PORP</name>
<dbReference type="GO" id="GO:0016757">
    <property type="term" value="F:glycosyltransferase activity"/>
    <property type="evidence" value="ECO:0007669"/>
    <property type="project" value="UniProtKB-KW"/>
</dbReference>
<dbReference type="Proteomes" id="UP000031980">
    <property type="component" value="Unassembled WGS sequence"/>
</dbReference>
<dbReference type="PANTHER" id="PTHR12526:SF629">
    <property type="entry name" value="TEICHURONIC ACID BIOSYNTHESIS GLYCOSYLTRANSFERASE TUAH-RELATED"/>
    <property type="match status" value="1"/>
</dbReference>
<keyword evidence="1" id="KW-0328">Glycosyltransferase</keyword>
<dbReference type="PANTHER" id="PTHR12526">
    <property type="entry name" value="GLYCOSYLTRANSFERASE"/>
    <property type="match status" value="1"/>
</dbReference>
<evidence type="ECO:0000313" key="5">
    <source>
        <dbReference type="EMBL" id="KIO45380.1"/>
    </source>
</evidence>
<dbReference type="RefSeq" id="WP_041503321.1">
    <property type="nucleotide sequence ID" value="NZ_JPIT01000018.1"/>
</dbReference>
<sequence>MKRLLFFTQSFPYSYKEPFIENEIGYLSKAFDEITILPWIGEGEITRKVPANCKVLKPMLRNDRDTILSGIFCRAPFFYFIRRFFSDKAYTGLSKIIKYISVSTFCRAILSNKDFKKVNDEFKNDTVYFYWGIGTAYVLPFIKNKRKKIVRFHGADLYLERRANRYIPFRKEVYTHLTQAVYISKQGLEYASERYGSYRFNACCSYLGTLDHGVKKNFPPDGIIRLLSCSNVIPVKRVALILETLQTIRDQKIEWTHIGDGNLWEELKEKSLLLPDNIKVNFTGRRSNKQVIEYYQSQPIDIFINVSSSEGLPVAIMEAISFDIPIIATNVGGTSEIVTPETGILIAPDSSPELIAARIRELYKVKETLHPRKLWLEKFSAEKNYPDFIQHVLLPTPDK</sequence>
<dbReference type="Proteomes" id="UP000031937">
    <property type="component" value="Unassembled WGS sequence"/>
</dbReference>